<evidence type="ECO:0000313" key="2">
    <source>
        <dbReference type="Proteomes" id="UP000717696"/>
    </source>
</evidence>
<dbReference type="AlphaFoldDB" id="A0A9P9ER14"/>
<organism evidence="1 2">
    <name type="scientific">Dactylonectria estremocensis</name>
    <dbReference type="NCBI Taxonomy" id="1079267"/>
    <lineage>
        <taxon>Eukaryota</taxon>
        <taxon>Fungi</taxon>
        <taxon>Dikarya</taxon>
        <taxon>Ascomycota</taxon>
        <taxon>Pezizomycotina</taxon>
        <taxon>Sordariomycetes</taxon>
        <taxon>Hypocreomycetidae</taxon>
        <taxon>Hypocreales</taxon>
        <taxon>Nectriaceae</taxon>
        <taxon>Dactylonectria</taxon>
    </lineage>
</organism>
<protein>
    <submittedName>
        <fullName evidence="1">Uncharacterized protein</fullName>
    </submittedName>
</protein>
<dbReference type="EMBL" id="JAGMUU010000011">
    <property type="protein sequence ID" value="KAH7142944.1"/>
    <property type="molecule type" value="Genomic_DNA"/>
</dbReference>
<name>A0A9P9ER14_9HYPO</name>
<keyword evidence="2" id="KW-1185">Reference proteome</keyword>
<dbReference type="Proteomes" id="UP000717696">
    <property type="component" value="Unassembled WGS sequence"/>
</dbReference>
<dbReference type="OrthoDB" id="3440371at2759"/>
<comment type="caution">
    <text evidence="1">The sequence shown here is derived from an EMBL/GenBank/DDBJ whole genome shotgun (WGS) entry which is preliminary data.</text>
</comment>
<reference evidence="1" key="1">
    <citation type="journal article" date="2021" name="Nat. Commun.">
        <title>Genetic determinants of endophytism in the Arabidopsis root mycobiome.</title>
        <authorList>
            <person name="Mesny F."/>
            <person name="Miyauchi S."/>
            <person name="Thiergart T."/>
            <person name="Pickel B."/>
            <person name="Atanasova L."/>
            <person name="Karlsson M."/>
            <person name="Huettel B."/>
            <person name="Barry K.W."/>
            <person name="Haridas S."/>
            <person name="Chen C."/>
            <person name="Bauer D."/>
            <person name="Andreopoulos W."/>
            <person name="Pangilinan J."/>
            <person name="LaButti K."/>
            <person name="Riley R."/>
            <person name="Lipzen A."/>
            <person name="Clum A."/>
            <person name="Drula E."/>
            <person name="Henrissat B."/>
            <person name="Kohler A."/>
            <person name="Grigoriev I.V."/>
            <person name="Martin F.M."/>
            <person name="Hacquard S."/>
        </authorList>
    </citation>
    <scope>NUCLEOTIDE SEQUENCE</scope>
    <source>
        <strain evidence="1">MPI-CAGE-AT-0021</strain>
    </source>
</reference>
<gene>
    <name evidence="1" type="ORF">B0J13DRAFT_556225</name>
</gene>
<sequence length="53" mass="6155">MPRMHSGSSPHCRAEIIEQNETTPWLRHTRWPDLFRNQPLEVISASAQQPAFV</sequence>
<evidence type="ECO:0000313" key="1">
    <source>
        <dbReference type="EMBL" id="KAH7142944.1"/>
    </source>
</evidence>
<proteinExistence type="predicted"/>
<accession>A0A9P9ER14</accession>